<feature type="domain" description="Aminotransferase class V" evidence="8">
    <location>
        <begin position="5"/>
        <end position="366"/>
    </location>
</feature>
<keyword evidence="6" id="KW-0411">Iron-sulfur</keyword>
<comment type="caution">
    <text evidence="9">The sequence shown here is derived from an EMBL/GenBank/DDBJ whole genome shotgun (WGS) entry which is preliminary data.</text>
</comment>
<name>A0A1R0X1M1_9BACL</name>
<dbReference type="Gene3D" id="1.10.260.50">
    <property type="match status" value="1"/>
</dbReference>
<dbReference type="Gene3D" id="3.90.1150.10">
    <property type="entry name" value="Aspartate Aminotransferase, domain 1"/>
    <property type="match status" value="1"/>
</dbReference>
<gene>
    <name evidence="9" type="ORF">BJP51_26400</name>
</gene>
<protein>
    <recommendedName>
        <fullName evidence="8">Aminotransferase class V domain-containing protein</fullName>
    </recommendedName>
</protein>
<dbReference type="GO" id="GO:0046872">
    <property type="term" value="F:metal ion binding"/>
    <property type="evidence" value="ECO:0007669"/>
    <property type="project" value="UniProtKB-KW"/>
</dbReference>
<dbReference type="RefSeq" id="WP_076179493.1">
    <property type="nucleotide sequence ID" value="NZ_MKQP01000040.1"/>
</dbReference>
<dbReference type="InterPro" id="IPR020578">
    <property type="entry name" value="Aminotrans_V_PyrdxlP_BS"/>
</dbReference>
<dbReference type="Proteomes" id="UP000187465">
    <property type="component" value="Unassembled WGS sequence"/>
</dbReference>
<dbReference type="Pfam" id="PF00266">
    <property type="entry name" value="Aminotran_5"/>
    <property type="match status" value="1"/>
</dbReference>
<organism evidence="9 10">
    <name type="scientific">Paenibacillus odorifer</name>
    <dbReference type="NCBI Taxonomy" id="189426"/>
    <lineage>
        <taxon>Bacteria</taxon>
        <taxon>Bacillati</taxon>
        <taxon>Bacillota</taxon>
        <taxon>Bacilli</taxon>
        <taxon>Bacillales</taxon>
        <taxon>Paenibacillaceae</taxon>
        <taxon>Paenibacillus</taxon>
    </lineage>
</organism>
<accession>A0A1R0X1M1</accession>
<dbReference type="InterPro" id="IPR016454">
    <property type="entry name" value="Cysteine_dSase"/>
</dbReference>
<dbReference type="PANTHER" id="PTHR11601">
    <property type="entry name" value="CYSTEINE DESULFURYLASE FAMILY MEMBER"/>
    <property type="match status" value="1"/>
</dbReference>
<comment type="similarity">
    <text evidence="2">Belongs to the class-V pyridoxal-phosphate-dependent aminotransferase family. NifS/IscS subfamily.</text>
</comment>
<evidence type="ECO:0000256" key="3">
    <source>
        <dbReference type="ARBA" id="ARBA00022723"/>
    </source>
</evidence>
<dbReference type="SUPFAM" id="SSF53383">
    <property type="entry name" value="PLP-dependent transferases"/>
    <property type="match status" value="1"/>
</dbReference>
<evidence type="ECO:0000259" key="8">
    <source>
        <dbReference type="Pfam" id="PF00266"/>
    </source>
</evidence>
<dbReference type="EMBL" id="MKQP01000040">
    <property type="protein sequence ID" value="OMD26726.1"/>
    <property type="molecule type" value="Genomic_DNA"/>
</dbReference>
<dbReference type="InterPro" id="IPR015424">
    <property type="entry name" value="PyrdxlP-dep_Trfase"/>
</dbReference>
<dbReference type="PANTHER" id="PTHR11601:SF50">
    <property type="entry name" value="CYSTEINE DESULFURASE ISCS 2-RELATED"/>
    <property type="match status" value="1"/>
</dbReference>
<sequence length="384" mass="42545">MEKLYFDYCASTPLYPEVFQVFLDSTERLYMNPSSTHILGQNIKSLVDKSRQDISDLLYINPSEVIFTSGATESNNIAIIGLIHSMKKSFKKELHIISSDTEHSSVYNCCKILEAEGVEVTFLPVNENGLVSVNDVRNSIKDNTVLISIMHVNNETGSTQPIQEIGDLVKNKSNIYFHVDGVQAIGKLPLNLEFIDLYTISGHKIGAPKGIGALVVKEHVPISPMFFGGNQENGIRPGTTNVPGVLSLTEALKISITKQGNRWGYLTNLHNMLDEFVRGVPELTVNSPKNGDCSPHIYNFSYKGIPSAILLSILEKRGIIASSQSACSSSKQASRVLMSMNGDFEISSSSIRLSFHESIRLKDMEYLIDSIKYMVGRVRSNKFI</sequence>
<dbReference type="InterPro" id="IPR015422">
    <property type="entry name" value="PyrdxlP-dep_Trfase_small"/>
</dbReference>
<comment type="cofactor">
    <cofactor evidence="1 7">
        <name>pyridoxal 5'-phosphate</name>
        <dbReference type="ChEBI" id="CHEBI:597326"/>
    </cofactor>
</comment>
<dbReference type="GO" id="GO:0031071">
    <property type="term" value="F:cysteine desulfurase activity"/>
    <property type="evidence" value="ECO:0007669"/>
    <property type="project" value="UniProtKB-ARBA"/>
</dbReference>
<reference evidence="9 10" key="1">
    <citation type="submission" date="2016-10" db="EMBL/GenBank/DDBJ databases">
        <title>Paenibacillus species isolates.</title>
        <authorList>
            <person name="Beno S.M."/>
        </authorList>
    </citation>
    <scope>NUCLEOTIDE SEQUENCE [LARGE SCALE GENOMIC DNA]</scope>
    <source>
        <strain evidence="9 10">FSL H7-0604</strain>
    </source>
</reference>
<dbReference type="FunFam" id="3.40.640.10:FF:000084">
    <property type="entry name" value="IscS-like cysteine desulfurase"/>
    <property type="match status" value="1"/>
</dbReference>
<evidence type="ECO:0000256" key="2">
    <source>
        <dbReference type="ARBA" id="ARBA00006490"/>
    </source>
</evidence>
<keyword evidence="3" id="KW-0479">Metal-binding</keyword>
<dbReference type="PROSITE" id="PS00595">
    <property type="entry name" value="AA_TRANSFER_CLASS_5"/>
    <property type="match status" value="1"/>
</dbReference>
<dbReference type="InterPro" id="IPR015421">
    <property type="entry name" value="PyrdxlP-dep_Trfase_major"/>
</dbReference>
<proteinExistence type="inferred from homology"/>
<dbReference type="PIRSF" id="PIRSF005572">
    <property type="entry name" value="NifS"/>
    <property type="match status" value="1"/>
</dbReference>
<evidence type="ECO:0000313" key="10">
    <source>
        <dbReference type="Proteomes" id="UP000187465"/>
    </source>
</evidence>
<evidence type="ECO:0000256" key="1">
    <source>
        <dbReference type="ARBA" id="ARBA00001933"/>
    </source>
</evidence>
<evidence type="ECO:0000256" key="6">
    <source>
        <dbReference type="ARBA" id="ARBA00023014"/>
    </source>
</evidence>
<dbReference type="Gene3D" id="3.40.640.10">
    <property type="entry name" value="Type I PLP-dependent aspartate aminotransferase-like (Major domain)"/>
    <property type="match status" value="1"/>
</dbReference>
<evidence type="ECO:0000256" key="7">
    <source>
        <dbReference type="RuleBase" id="RU004504"/>
    </source>
</evidence>
<dbReference type="GO" id="GO:0051536">
    <property type="term" value="F:iron-sulfur cluster binding"/>
    <property type="evidence" value="ECO:0007669"/>
    <property type="project" value="UniProtKB-KW"/>
</dbReference>
<evidence type="ECO:0000256" key="4">
    <source>
        <dbReference type="ARBA" id="ARBA00022898"/>
    </source>
</evidence>
<dbReference type="AlphaFoldDB" id="A0A1R0X1M1"/>
<dbReference type="InterPro" id="IPR000192">
    <property type="entry name" value="Aminotrans_V_dom"/>
</dbReference>
<keyword evidence="5" id="KW-0408">Iron</keyword>
<evidence type="ECO:0000256" key="5">
    <source>
        <dbReference type="ARBA" id="ARBA00023004"/>
    </source>
</evidence>
<evidence type="ECO:0000313" key="9">
    <source>
        <dbReference type="EMBL" id="OMD26726.1"/>
    </source>
</evidence>
<keyword evidence="4" id="KW-0663">Pyridoxal phosphate</keyword>